<name>A0ABQ8WSL2_PENCH</name>
<accession>A0ABQ8WSL2</accession>
<organism evidence="6 7">
    <name type="scientific">Penicillium chrysogenum</name>
    <name type="common">Penicillium notatum</name>
    <dbReference type="NCBI Taxonomy" id="5076"/>
    <lineage>
        <taxon>Eukaryota</taxon>
        <taxon>Fungi</taxon>
        <taxon>Dikarya</taxon>
        <taxon>Ascomycota</taxon>
        <taxon>Pezizomycotina</taxon>
        <taxon>Eurotiomycetes</taxon>
        <taxon>Eurotiomycetidae</taxon>
        <taxon>Eurotiales</taxon>
        <taxon>Aspergillaceae</taxon>
        <taxon>Penicillium</taxon>
        <taxon>Penicillium chrysogenum species complex</taxon>
    </lineage>
</organism>
<evidence type="ECO:0000256" key="3">
    <source>
        <dbReference type="ARBA" id="ARBA00011881"/>
    </source>
</evidence>
<comment type="subunit">
    <text evidence="3">Homotetramer.</text>
</comment>
<sequence>MVSIEEEDQRYGNEVQSVKEWWNDSRWRHTTRPFTAEQIVAKRGNLDINYASNAMSKKLWSILERHCENKTASITYGCLEPTMLTQMVKHLETIYVSGWQSSSTASSTDEPSPDLADYPMDTVPRKVNYLFMAQLFHDRKQRHERLGVPKEQRQNVANIDYLRPIIADADAGHGGLTAVMKLTKLAHQSSSSVRAQADIMGVDLLVVARTDSEAATLITSTIDHRDHGFILGATNPHLQPLYDTILSAEKAGKTGADLQSLESAWIENAGLKTFDEAVTDSIRDGKHRSPEGLIEQYCQASKDKSNDEARSIASEITATQIYWNWDTPRTCEGYYRYRGGTSCAVKRAVAYAPFADLVWMESAFPDFNQAKEFASGMYEVWPHQKLAYNLSPSFNWKAAMSPEKQETFIERLGQLGH</sequence>
<dbReference type="Gene3D" id="3.20.20.60">
    <property type="entry name" value="Phosphoenolpyruvate-binding domains"/>
    <property type="match status" value="2"/>
</dbReference>
<dbReference type="InterPro" id="IPR015813">
    <property type="entry name" value="Pyrv/PenolPyrv_kinase-like_dom"/>
</dbReference>
<evidence type="ECO:0000256" key="1">
    <source>
        <dbReference type="ARBA" id="ARBA00001050"/>
    </source>
</evidence>
<dbReference type="GO" id="GO:0016829">
    <property type="term" value="F:lyase activity"/>
    <property type="evidence" value="ECO:0007669"/>
    <property type="project" value="UniProtKB-KW"/>
</dbReference>
<evidence type="ECO:0000256" key="4">
    <source>
        <dbReference type="ARBA" id="ARBA00012260"/>
    </source>
</evidence>
<dbReference type="PANTHER" id="PTHR21631">
    <property type="entry name" value="ISOCITRATE LYASE/MALATE SYNTHASE"/>
    <property type="match status" value="1"/>
</dbReference>
<dbReference type="SUPFAM" id="SSF51621">
    <property type="entry name" value="Phosphoenolpyruvate/pyruvate domain"/>
    <property type="match status" value="1"/>
</dbReference>
<dbReference type="InterPro" id="IPR040442">
    <property type="entry name" value="Pyrv_kinase-like_dom_sf"/>
</dbReference>
<dbReference type="Gene3D" id="1.10.10.850">
    <property type="match status" value="1"/>
</dbReference>
<evidence type="ECO:0000313" key="7">
    <source>
        <dbReference type="Proteomes" id="UP001220256"/>
    </source>
</evidence>
<evidence type="ECO:0000313" key="6">
    <source>
        <dbReference type="EMBL" id="KAJ5275476.1"/>
    </source>
</evidence>
<gene>
    <name evidence="6" type="ORF">N7505_004021</name>
</gene>
<keyword evidence="7" id="KW-1185">Reference proteome</keyword>
<comment type="catalytic activity">
    <reaction evidence="1">
        <text>(2S,3R)-3-hydroxybutane-1,2,3-tricarboxylate = pyruvate + succinate</text>
        <dbReference type="Rhea" id="RHEA:16809"/>
        <dbReference type="ChEBI" id="CHEBI:15361"/>
        <dbReference type="ChEBI" id="CHEBI:30031"/>
        <dbReference type="ChEBI" id="CHEBI:57429"/>
        <dbReference type="EC" id="4.1.3.30"/>
    </reaction>
</comment>
<dbReference type="EC" id="4.1.3.30" evidence="4"/>
<comment type="caution">
    <text evidence="6">The sequence shown here is derived from an EMBL/GenBank/DDBJ whole genome shotgun (WGS) entry which is preliminary data.</text>
</comment>
<dbReference type="InterPro" id="IPR006254">
    <property type="entry name" value="Isocitrate_lyase"/>
</dbReference>
<dbReference type="Proteomes" id="UP001220256">
    <property type="component" value="Unassembled WGS sequence"/>
</dbReference>
<evidence type="ECO:0000256" key="2">
    <source>
        <dbReference type="ARBA" id="ARBA00005704"/>
    </source>
</evidence>
<protein>
    <recommendedName>
        <fullName evidence="4">methylisocitrate lyase</fullName>
        <ecNumber evidence="4">4.1.3.30</ecNumber>
    </recommendedName>
</protein>
<dbReference type="Pfam" id="PF00463">
    <property type="entry name" value="ICL"/>
    <property type="match status" value="2"/>
</dbReference>
<comment type="similarity">
    <text evidence="2">Belongs to the isocitrate lyase/PEP mutase superfamily. Isocitrate lyase family.</text>
</comment>
<keyword evidence="5 6" id="KW-0456">Lyase</keyword>
<dbReference type="NCBIfam" id="TIGR01346">
    <property type="entry name" value="isocit_lyase"/>
    <property type="match status" value="1"/>
</dbReference>
<evidence type="ECO:0000256" key="5">
    <source>
        <dbReference type="ARBA" id="ARBA00023239"/>
    </source>
</evidence>
<dbReference type="EMBL" id="JAPVEB010000002">
    <property type="protein sequence ID" value="KAJ5275476.1"/>
    <property type="molecule type" value="Genomic_DNA"/>
</dbReference>
<dbReference type="PIRSF" id="PIRSF001362">
    <property type="entry name" value="Isocit_lyase"/>
    <property type="match status" value="1"/>
</dbReference>
<reference evidence="6 7" key="1">
    <citation type="journal article" date="2023" name="IMA Fungus">
        <title>Comparative genomic study of the Penicillium genus elucidates a diverse pangenome and 15 lateral gene transfer events.</title>
        <authorList>
            <person name="Petersen C."/>
            <person name="Sorensen T."/>
            <person name="Nielsen M.R."/>
            <person name="Sondergaard T.E."/>
            <person name="Sorensen J.L."/>
            <person name="Fitzpatrick D.A."/>
            <person name="Frisvad J.C."/>
            <person name="Nielsen K.L."/>
        </authorList>
    </citation>
    <scope>NUCLEOTIDE SEQUENCE [LARGE SCALE GENOMIC DNA]</scope>
    <source>
        <strain evidence="6 7">IBT 3361</strain>
    </source>
</reference>
<proteinExistence type="inferred from homology"/>
<dbReference type="PANTHER" id="PTHR21631:SF3">
    <property type="entry name" value="BIFUNCTIONAL GLYOXYLATE CYCLE PROTEIN"/>
    <property type="match status" value="1"/>
</dbReference>